<organism evidence="2 3">
    <name type="scientific">Methylorubrum populi</name>
    <dbReference type="NCBI Taxonomy" id="223967"/>
    <lineage>
        <taxon>Bacteria</taxon>
        <taxon>Pseudomonadati</taxon>
        <taxon>Pseudomonadota</taxon>
        <taxon>Alphaproteobacteria</taxon>
        <taxon>Hyphomicrobiales</taxon>
        <taxon>Methylobacteriaceae</taxon>
        <taxon>Methylorubrum</taxon>
    </lineage>
</organism>
<evidence type="ECO:0000313" key="3">
    <source>
        <dbReference type="Proteomes" id="UP000469949"/>
    </source>
</evidence>
<name>A0A833J5N0_9HYPH</name>
<comment type="caution">
    <text evidence="2">The sequence shown here is derived from an EMBL/GenBank/DDBJ whole genome shotgun (WGS) entry which is preliminary data.</text>
</comment>
<gene>
    <name evidence="2" type="ORF">F8B43_3136</name>
</gene>
<accession>A0A833J5N0</accession>
<protein>
    <submittedName>
        <fullName evidence="2">Uncharacterized protein</fullName>
    </submittedName>
</protein>
<evidence type="ECO:0000313" key="2">
    <source>
        <dbReference type="EMBL" id="KAB7785103.1"/>
    </source>
</evidence>
<sequence length="47" mass="5263">MALHTLVVPEQTGNKKPPVRFRRSQYHGSRPCSKPGHRGMADTMSSQ</sequence>
<proteinExistence type="predicted"/>
<feature type="region of interest" description="Disordered" evidence="1">
    <location>
        <begin position="1"/>
        <end position="47"/>
    </location>
</feature>
<dbReference type="AlphaFoldDB" id="A0A833J5N0"/>
<evidence type="ECO:0000256" key="1">
    <source>
        <dbReference type="SAM" id="MobiDB-lite"/>
    </source>
</evidence>
<reference evidence="2 3" key="1">
    <citation type="submission" date="2019-10" db="EMBL/GenBank/DDBJ databases">
        <title>Draft Genome Sequence of the Caffeine Degrading Methylotroph Methylorubrum populi PINKEL.</title>
        <authorList>
            <person name="Dawson S.C."/>
            <person name="Zhang X."/>
            <person name="Wright M.E."/>
            <person name="Sharma G."/>
            <person name="Langner J.T."/>
            <person name="Ditty J.L."/>
            <person name="Subuyuj G.A."/>
        </authorList>
    </citation>
    <scope>NUCLEOTIDE SEQUENCE [LARGE SCALE GENOMIC DNA]</scope>
    <source>
        <strain evidence="2 3">Pinkel</strain>
    </source>
</reference>
<dbReference type="Proteomes" id="UP000469949">
    <property type="component" value="Unassembled WGS sequence"/>
</dbReference>
<dbReference type="EMBL" id="WEKV01000010">
    <property type="protein sequence ID" value="KAB7785103.1"/>
    <property type="molecule type" value="Genomic_DNA"/>
</dbReference>